<dbReference type="Gene3D" id="3.30.420.40">
    <property type="match status" value="2"/>
</dbReference>
<feature type="region of interest" description="Disordered" evidence="2">
    <location>
        <begin position="22"/>
        <end position="42"/>
    </location>
</feature>
<dbReference type="Pfam" id="PF00480">
    <property type="entry name" value="ROK"/>
    <property type="match status" value="1"/>
</dbReference>
<evidence type="ECO:0000313" key="4">
    <source>
        <dbReference type="Proteomes" id="UP000824220"/>
    </source>
</evidence>
<dbReference type="PANTHER" id="PTHR18964:SF169">
    <property type="entry name" value="N-ACETYLMANNOSAMINE KINASE"/>
    <property type="match status" value="1"/>
</dbReference>
<dbReference type="InterPro" id="IPR000600">
    <property type="entry name" value="ROK"/>
</dbReference>
<protein>
    <submittedName>
        <fullName evidence="3">ROK family protein</fullName>
    </submittedName>
</protein>
<dbReference type="EMBL" id="DXAM01000060">
    <property type="protein sequence ID" value="HJA04111.1"/>
    <property type="molecule type" value="Genomic_DNA"/>
</dbReference>
<comment type="caution">
    <text evidence="3">The sequence shown here is derived from an EMBL/GenBank/DDBJ whole genome shotgun (WGS) entry which is preliminary data.</text>
</comment>
<dbReference type="PANTHER" id="PTHR18964">
    <property type="entry name" value="ROK (REPRESSOR, ORF, KINASE) FAMILY"/>
    <property type="match status" value="1"/>
</dbReference>
<organism evidence="3 4">
    <name type="scientific">Candidatus Microbacterium stercoravium</name>
    <dbReference type="NCBI Taxonomy" id="2838697"/>
    <lineage>
        <taxon>Bacteria</taxon>
        <taxon>Bacillati</taxon>
        <taxon>Actinomycetota</taxon>
        <taxon>Actinomycetes</taxon>
        <taxon>Micrococcales</taxon>
        <taxon>Microbacteriaceae</taxon>
        <taxon>Microbacterium</taxon>
    </lineage>
</organism>
<evidence type="ECO:0000256" key="1">
    <source>
        <dbReference type="ARBA" id="ARBA00006479"/>
    </source>
</evidence>
<accession>A0A9D2KH83</accession>
<dbReference type="InterPro" id="IPR043129">
    <property type="entry name" value="ATPase_NBD"/>
</dbReference>
<reference evidence="3" key="1">
    <citation type="journal article" date="2021" name="PeerJ">
        <title>Extensive microbial diversity within the chicken gut microbiome revealed by metagenomics and culture.</title>
        <authorList>
            <person name="Gilroy R."/>
            <person name="Ravi A."/>
            <person name="Getino M."/>
            <person name="Pursley I."/>
            <person name="Horton D.L."/>
            <person name="Alikhan N.F."/>
            <person name="Baker D."/>
            <person name="Gharbi K."/>
            <person name="Hall N."/>
            <person name="Watson M."/>
            <person name="Adriaenssens E.M."/>
            <person name="Foster-Nyarko E."/>
            <person name="Jarju S."/>
            <person name="Secka A."/>
            <person name="Antonio M."/>
            <person name="Oren A."/>
            <person name="Chaudhuri R.R."/>
            <person name="La Ragione R."/>
            <person name="Hildebrand F."/>
            <person name="Pallen M.J."/>
        </authorList>
    </citation>
    <scope>NUCLEOTIDE SEQUENCE</scope>
    <source>
        <strain evidence="3">ChiHjej8B7-3636</strain>
    </source>
</reference>
<proteinExistence type="inferred from homology"/>
<sequence>MSRIALAVDLGGTKVEAALVSESGEVHAPSRHRAPTGRDITPDGLRQAVSAVVGAALDRLPHGADFAGAGIGSAGPVDRTAGTITPVNMPLVAGFDLVSAVRDAVIVDTGDTDADVQLRHDGGALALAESWLGAATGAGASLSIVVSTGIGGGIVIGGEPVGGASGNAGHLGQTHAAEQNGELTLEEVASGPSSVRWAQLQGWQGTTGEQLGDDARRGDRTARAAIERSAHAVGRALADASTLLDLEVIAISGGFSFVADDYVDLVAASLRDWAELPYAQATRVVRSGLGPDGPLIGAAALALR</sequence>
<evidence type="ECO:0000313" key="3">
    <source>
        <dbReference type="EMBL" id="HJA04111.1"/>
    </source>
</evidence>
<dbReference type="CDD" id="cd23763">
    <property type="entry name" value="ASKHA_ATPase_ROK"/>
    <property type="match status" value="1"/>
</dbReference>
<name>A0A9D2KH83_9MICO</name>
<evidence type="ECO:0000256" key="2">
    <source>
        <dbReference type="SAM" id="MobiDB-lite"/>
    </source>
</evidence>
<gene>
    <name evidence="3" type="ORF">H9800_04550</name>
</gene>
<dbReference type="SUPFAM" id="SSF53067">
    <property type="entry name" value="Actin-like ATPase domain"/>
    <property type="match status" value="1"/>
</dbReference>
<dbReference type="Proteomes" id="UP000824220">
    <property type="component" value="Unassembled WGS sequence"/>
</dbReference>
<dbReference type="AlphaFoldDB" id="A0A9D2KH83"/>
<reference evidence="3" key="2">
    <citation type="submission" date="2021-04" db="EMBL/GenBank/DDBJ databases">
        <authorList>
            <person name="Gilroy R."/>
        </authorList>
    </citation>
    <scope>NUCLEOTIDE SEQUENCE</scope>
    <source>
        <strain evidence="3">ChiHjej8B7-3636</strain>
    </source>
</reference>
<comment type="similarity">
    <text evidence="1">Belongs to the ROK (NagC/XylR) family.</text>
</comment>